<evidence type="ECO:0000313" key="6">
    <source>
        <dbReference type="Proteomes" id="UP000663866"/>
    </source>
</evidence>
<sequence>MLTRQGFYTHPRLAIIIIIFLLHTSKVFSQVVTVSSGTETDVTEPSAIIGSNTATMNDNSITSDPNISNPTGNADTVDPNISNPTENADTVDPNTATSITPPITTTKNPCPHGGYPFHTGCITADQNGGVVIAAFILSILSCVGAIGILVYLMFFRKYFTRQNNHKMIADDVKQHEMMTLPKKTDNNSSKVISNNQHRDIYGASSRKPQQQNVLDAQSAVHIAHKKHLEPYGPQPRPIPHRRPKLPPAKVTNLNLEENSF</sequence>
<gene>
    <name evidence="5" type="ORF">OVN521_LOCUS7020</name>
    <name evidence="4" type="ORF">WKI299_LOCUS8799</name>
</gene>
<feature type="region of interest" description="Disordered" evidence="1">
    <location>
        <begin position="228"/>
        <end position="260"/>
    </location>
</feature>
<feature type="compositionally biased region" description="Polar residues" evidence="1">
    <location>
        <begin position="50"/>
        <end position="88"/>
    </location>
</feature>
<evidence type="ECO:0000313" key="4">
    <source>
        <dbReference type="EMBL" id="CAF2043713.1"/>
    </source>
</evidence>
<reference evidence="5" key="1">
    <citation type="submission" date="2021-02" db="EMBL/GenBank/DDBJ databases">
        <authorList>
            <person name="Nowell W R."/>
        </authorList>
    </citation>
    <scope>NUCLEOTIDE SEQUENCE</scope>
</reference>
<dbReference type="Proteomes" id="UP000663866">
    <property type="component" value="Unassembled WGS sequence"/>
</dbReference>
<feature type="compositionally biased region" description="Low complexity" evidence="1">
    <location>
        <begin position="93"/>
        <end position="105"/>
    </location>
</feature>
<feature type="compositionally biased region" description="Polar residues" evidence="1">
    <location>
        <begin position="251"/>
        <end position="260"/>
    </location>
</feature>
<feature type="transmembrane region" description="Helical" evidence="2">
    <location>
        <begin position="130"/>
        <end position="154"/>
    </location>
</feature>
<keyword evidence="3" id="KW-0732">Signal</keyword>
<feature type="chain" id="PRO_5035618046" evidence="3">
    <location>
        <begin position="30"/>
        <end position="260"/>
    </location>
</feature>
<proteinExistence type="predicted"/>
<comment type="caution">
    <text evidence="5">The sequence shown here is derived from an EMBL/GenBank/DDBJ whole genome shotgun (WGS) entry which is preliminary data.</text>
</comment>
<evidence type="ECO:0000256" key="2">
    <source>
        <dbReference type="SAM" id="Phobius"/>
    </source>
</evidence>
<accession>A0A819EPG5</accession>
<keyword evidence="2" id="KW-0812">Transmembrane</keyword>
<keyword evidence="6" id="KW-1185">Reference proteome</keyword>
<evidence type="ECO:0000256" key="3">
    <source>
        <dbReference type="SAM" id="SignalP"/>
    </source>
</evidence>
<keyword evidence="2" id="KW-0472">Membrane</keyword>
<protein>
    <submittedName>
        <fullName evidence="5">Uncharacterized protein</fullName>
    </submittedName>
</protein>
<dbReference type="EMBL" id="CAJOBG010000757">
    <property type="protein sequence ID" value="CAF3854315.1"/>
    <property type="molecule type" value="Genomic_DNA"/>
</dbReference>
<dbReference type="Proteomes" id="UP000663856">
    <property type="component" value="Unassembled WGS sequence"/>
</dbReference>
<evidence type="ECO:0000256" key="1">
    <source>
        <dbReference type="SAM" id="MobiDB-lite"/>
    </source>
</evidence>
<organism evidence="5 6">
    <name type="scientific">Rotaria magnacalcarata</name>
    <dbReference type="NCBI Taxonomy" id="392030"/>
    <lineage>
        <taxon>Eukaryota</taxon>
        <taxon>Metazoa</taxon>
        <taxon>Spiralia</taxon>
        <taxon>Gnathifera</taxon>
        <taxon>Rotifera</taxon>
        <taxon>Eurotatoria</taxon>
        <taxon>Bdelloidea</taxon>
        <taxon>Philodinida</taxon>
        <taxon>Philodinidae</taxon>
        <taxon>Rotaria</taxon>
    </lineage>
</organism>
<feature type="signal peptide" evidence="3">
    <location>
        <begin position="1"/>
        <end position="29"/>
    </location>
</feature>
<evidence type="ECO:0000313" key="5">
    <source>
        <dbReference type="EMBL" id="CAF3854315.1"/>
    </source>
</evidence>
<keyword evidence="2" id="KW-1133">Transmembrane helix</keyword>
<dbReference type="AlphaFoldDB" id="A0A819EPG5"/>
<dbReference type="EMBL" id="CAJNRF010002839">
    <property type="protein sequence ID" value="CAF2043713.1"/>
    <property type="molecule type" value="Genomic_DNA"/>
</dbReference>
<name>A0A819EPG5_9BILA</name>
<feature type="region of interest" description="Disordered" evidence="1">
    <location>
        <begin position="50"/>
        <end position="105"/>
    </location>
</feature>